<feature type="transmembrane region" description="Helical" evidence="1">
    <location>
        <begin position="26"/>
        <end position="46"/>
    </location>
</feature>
<dbReference type="HGNC" id="HGNC:23172">
    <property type="gene designation" value="MYCT1"/>
</dbReference>
<organism evidence="2 3">
    <name type="scientific">Homo sapiens</name>
    <name type="common">Human</name>
    <dbReference type="NCBI Taxonomy" id="9606"/>
    <lineage>
        <taxon>Eukaryota</taxon>
        <taxon>Metazoa</taxon>
        <taxon>Chordata</taxon>
        <taxon>Craniata</taxon>
        <taxon>Vertebrata</taxon>
        <taxon>Euteleostomi</taxon>
        <taxon>Mammalia</taxon>
        <taxon>Eutheria</taxon>
        <taxon>Euarchontoglires</taxon>
        <taxon>Primates</taxon>
        <taxon>Haplorrhini</taxon>
        <taxon>Catarrhini</taxon>
        <taxon>Hominidae</taxon>
        <taxon>Homo</taxon>
    </lineage>
</organism>
<keyword evidence="3" id="KW-1185">Reference proteome</keyword>
<dbReference type="HOGENOM" id="CLU_2811681_0_0_1"/>
<reference evidence="2" key="4">
    <citation type="submission" date="2025-08" db="UniProtKB">
        <authorList>
            <consortium name="Ensembl"/>
        </authorList>
    </citation>
    <scope>IDENTIFICATION</scope>
</reference>
<keyword evidence="1" id="KW-0812">Transmembrane</keyword>
<dbReference type="GO" id="GO:0016604">
    <property type="term" value="C:nuclear body"/>
    <property type="evidence" value="ECO:0000314"/>
    <property type="project" value="HPA"/>
</dbReference>
<keyword evidence="1" id="KW-0472">Membrane</keyword>
<name>E9PQ55_HUMAN</name>
<evidence type="ECO:0000313" key="3">
    <source>
        <dbReference type="Proteomes" id="UP000005640"/>
    </source>
</evidence>
<dbReference type="Antibodypedia" id="55356">
    <property type="antibodies" value="127 antibodies from 23 providers"/>
</dbReference>
<dbReference type="OpenTargets" id="ENSG00000120279"/>
<gene>
    <name evidence="2" type="primary">MYCT1</name>
</gene>
<reference evidence="2 3" key="2">
    <citation type="journal article" date="2003" name="Nature">
        <title>The DNA sequence and analysis of human chromosome 6.</title>
        <authorList>
            <person name="Mungall A.J."/>
            <person name="Palmer S.A."/>
            <person name="Sims S.K."/>
            <person name="Edwards C.A."/>
            <person name="Ashurst J.L."/>
            <person name="Wilming L."/>
            <person name="Jones M.C."/>
            <person name="Horton R."/>
            <person name="Hunt S.E."/>
            <person name="Scott C.E."/>
            <person name="Gilbert J.G."/>
            <person name="Clamp M.E."/>
            <person name="Bethel G."/>
            <person name="Milne S."/>
            <person name="Ainscough R."/>
            <person name="Almeida J.P."/>
            <person name="Ambrose K.D."/>
            <person name="Andrews T.D."/>
            <person name="Ashwell R.I."/>
            <person name="Babbage A.K."/>
            <person name="Bagguley C.L."/>
            <person name="Bailey J."/>
            <person name="Banerjee R."/>
            <person name="Barker D.J."/>
            <person name="Barlow K.F."/>
            <person name="Bates K."/>
            <person name="Beare D.M."/>
            <person name="Beasley H."/>
            <person name="Beasley O."/>
            <person name="Bird C.P."/>
            <person name="Blakey S."/>
            <person name="Bray-Allen S."/>
            <person name="Brook J."/>
            <person name="Brown A.J."/>
            <person name="Brown J.Y."/>
            <person name="Burford D.C."/>
            <person name="Burrill W."/>
            <person name="Burton J."/>
            <person name="Carder C."/>
            <person name="Carter N.P."/>
            <person name="Chapman J.C."/>
            <person name="Clark S.Y."/>
            <person name="Clark G."/>
            <person name="Clee C.M."/>
            <person name="Clegg S."/>
            <person name="Cobley V."/>
            <person name="Collier R.E."/>
            <person name="Collins J.E."/>
            <person name="Colman L.K."/>
            <person name="Corby N.R."/>
            <person name="Coville G.J."/>
            <person name="Culley K.M."/>
            <person name="Dhami P."/>
            <person name="Davies J."/>
            <person name="Dunn M."/>
            <person name="Earthrowl M.E."/>
            <person name="Ellington A.E."/>
            <person name="Evans K.A."/>
            <person name="Faulkner L."/>
            <person name="Francis M.D."/>
            <person name="Frankish A."/>
            <person name="Frankland J."/>
            <person name="French L."/>
            <person name="Garner P."/>
            <person name="Garnett J."/>
            <person name="Ghori M.J."/>
            <person name="Gilby L.M."/>
            <person name="Gillson C.J."/>
            <person name="Glithero R.J."/>
            <person name="Grafham D.V."/>
            <person name="Grant M."/>
            <person name="Gribble S."/>
            <person name="Griffiths C."/>
            <person name="Griffiths M."/>
            <person name="Hall R."/>
            <person name="Halls K.S."/>
            <person name="Hammond S."/>
            <person name="Harley J.L."/>
            <person name="Hart E.A."/>
            <person name="Heath P.D."/>
            <person name="Heathcott R."/>
            <person name="Holmes S.J."/>
            <person name="Howden P.J."/>
            <person name="Howe K.L."/>
            <person name="Howell G.R."/>
            <person name="Huckle E."/>
            <person name="Humphray S.J."/>
            <person name="Humphries M.D."/>
            <person name="Hunt A.R."/>
            <person name="Johnson C.M."/>
            <person name="Joy A.A."/>
            <person name="Kay M."/>
            <person name="Keenan S.J."/>
            <person name="Kimberley A.M."/>
            <person name="King A."/>
            <person name="Laird G.K."/>
            <person name="Langford C."/>
            <person name="Lawlor S."/>
            <person name="Leongamornlert D.A."/>
            <person name="Leversha M."/>
            <person name="Lloyd C.R."/>
            <person name="Lloyd D.M."/>
            <person name="Loveland J.E."/>
            <person name="Lovell J."/>
            <person name="Martin S."/>
            <person name="Mashreghi-Mohammadi M."/>
            <person name="Maslen G.L."/>
            <person name="Matthews L."/>
            <person name="McCann O.T."/>
            <person name="McLaren S.J."/>
            <person name="McLay K."/>
            <person name="McMurray A."/>
            <person name="Moore M.J."/>
            <person name="Mullikin J.C."/>
            <person name="Niblett D."/>
            <person name="Nickerson T."/>
            <person name="Novik K.L."/>
            <person name="Oliver K."/>
            <person name="Overton-Larty E.K."/>
            <person name="Parker A."/>
            <person name="Patel R."/>
            <person name="Pearce A.V."/>
            <person name="Peck A.I."/>
            <person name="Phillimore B."/>
            <person name="Phillips S."/>
            <person name="Plumb R.W."/>
            <person name="Porter K.M."/>
            <person name="Ramsey Y."/>
            <person name="Ranby S.A."/>
            <person name="Rice C.M."/>
            <person name="Ross M.T."/>
            <person name="Searle S.M."/>
            <person name="Sehra H.K."/>
            <person name="Sheridan E."/>
            <person name="Skuce C.D."/>
            <person name="Smith S."/>
            <person name="Smith M."/>
            <person name="Spraggon L."/>
            <person name="Squares S.L."/>
            <person name="Steward C.A."/>
            <person name="Sycamore N."/>
            <person name="Tamlyn-Hall G."/>
            <person name="Tester J."/>
            <person name="Theaker A.J."/>
            <person name="Thomas D.W."/>
            <person name="Thorpe A."/>
            <person name="Tracey A."/>
            <person name="Tromans A."/>
            <person name="Tubby B."/>
            <person name="Wall M."/>
            <person name="Wallis J.M."/>
            <person name="West A.P."/>
            <person name="White S.S."/>
            <person name="Whitehead S.L."/>
            <person name="Whittaker H."/>
            <person name="Wild A."/>
            <person name="Willey D.J."/>
            <person name="Wilmer T.E."/>
            <person name="Wood J.M."/>
            <person name="Wray P.W."/>
            <person name="Wyatt J.C."/>
            <person name="Young L."/>
            <person name="Younger R.M."/>
            <person name="Bentley D.R."/>
            <person name="Coulson A."/>
            <person name="Durbin R."/>
            <person name="Hubbard T."/>
            <person name="Sulston J.E."/>
            <person name="Dunham I."/>
            <person name="Rogers J."/>
            <person name="Beck S."/>
        </authorList>
    </citation>
    <scope>NUCLEOTIDE SEQUENCE [LARGE SCALE GENOMIC DNA]</scope>
</reference>
<accession>E9PQ55</accession>
<proteinExistence type="predicted"/>
<reference evidence="2 3" key="3">
    <citation type="journal article" date="2004" name="Nature">
        <title>Finishing the euchromatic sequence of the human genome.</title>
        <authorList>
            <consortium name="International Human Genome Sequencing Consortium"/>
        </authorList>
    </citation>
    <scope>NUCLEOTIDE SEQUENCE [LARGE SCALE GENOMIC DNA]</scope>
</reference>
<dbReference type="GeneTree" id="ENSGT00390000011642"/>
<evidence type="ECO:0000256" key="1">
    <source>
        <dbReference type="SAM" id="Phobius"/>
    </source>
</evidence>
<evidence type="ECO:0000313" key="2">
    <source>
        <dbReference type="Ensembl" id="ENSP00000432612.1"/>
    </source>
</evidence>
<dbReference type="ChiTaRS" id="MYCT1">
    <property type="organism name" value="human"/>
</dbReference>
<dbReference type="EMBL" id="AL390960">
    <property type="status" value="NOT_ANNOTATED_CDS"/>
    <property type="molecule type" value="Genomic_DNA"/>
</dbReference>
<keyword evidence="1" id="KW-1133">Transmembrane helix</keyword>
<dbReference type="ExpressionAtlas" id="E9PQ55">
    <property type="expression patterns" value="baseline and differential"/>
</dbReference>
<dbReference type="Proteomes" id="UP000005640">
    <property type="component" value="Chromosome 6"/>
</dbReference>
<sequence length="67" mass="7853">MRTQVYEGLCKNYFSLAVLQRDRIKLLFFDILVFLSVFLLFLLFLVDIMANNTTSLGSPWPENFWGS</sequence>
<reference evidence="2" key="5">
    <citation type="submission" date="2025-09" db="UniProtKB">
        <authorList>
            <consortium name="Ensembl"/>
        </authorList>
    </citation>
    <scope>IDENTIFICATION</scope>
</reference>
<dbReference type="AlphaFoldDB" id="E9PQ55"/>
<dbReference type="VEuPathDB" id="HostDB:ENSG00000120279"/>
<dbReference type="OrthoDB" id="9943706at2759"/>
<dbReference type="Bgee" id="ENSG00000120279">
    <property type="expression patterns" value="Expressed in lower lobe of lung and 167 other cell types or tissues"/>
</dbReference>
<reference evidence="2 3" key="1">
    <citation type="journal article" date="2001" name="Nature">
        <title>Initial sequencing and analysis of the human genome.</title>
        <authorList>
            <consortium name="International Human Genome Sequencing Consortium"/>
            <person name="Lander E.S."/>
            <person name="Linton L.M."/>
            <person name="Birren B."/>
            <person name="Nusbaum C."/>
            <person name="Zody M.C."/>
            <person name="Baldwin J."/>
            <person name="Devon K."/>
            <person name="Dewar K."/>
            <person name="Doyle M."/>
            <person name="FitzHugh W."/>
            <person name="Funke R."/>
            <person name="Gage D."/>
            <person name="Harris K."/>
            <person name="Heaford A."/>
            <person name="Howland J."/>
            <person name="Kann L."/>
            <person name="Lehoczky J."/>
            <person name="LeVine R."/>
            <person name="McEwan P."/>
            <person name="McKernan K."/>
            <person name="Meldrim J."/>
            <person name="Mesirov J.P."/>
            <person name="Miranda C."/>
            <person name="Morris W."/>
            <person name="Naylor J."/>
            <person name="Raymond C."/>
            <person name="Rosetti M."/>
            <person name="Santos R."/>
            <person name="Sheridan A."/>
            <person name="Sougnez C."/>
            <person name="Stange-Thomann N."/>
            <person name="Stojanovic N."/>
            <person name="Subramanian A."/>
            <person name="Wyman D."/>
            <person name="Rogers J."/>
            <person name="Sulston J."/>
            <person name="Ainscough R."/>
            <person name="Beck S."/>
            <person name="Bentley D."/>
            <person name="Burton J."/>
            <person name="Clee C."/>
            <person name="Carter N."/>
            <person name="Coulson A."/>
            <person name="Deadman R."/>
            <person name="Deloukas P."/>
            <person name="Dunham A."/>
            <person name="Dunham I."/>
            <person name="Durbin R."/>
            <person name="French L."/>
            <person name="Grafham D."/>
            <person name="Gregory S."/>
            <person name="Hubbard T."/>
            <person name="Humphray S."/>
            <person name="Hunt A."/>
            <person name="Jones M."/>
            <person name="Lloyd C."/>
            <person name="McMurray A."/>
            <person name="Matthews L."/>
            <person name="Mercer S."/>
            <person name="Milne S."/>
            <person name="Mullikin J.C."/>
            <person name="Mungall A."/>
            <person name="Plumb R."/>
            <person name="Ross M."/>
            <person name="Shownkeen R."/>
            <person name="Sims S."/>
            <person name="Waterston R.H."/>
            <person name="Wilson R.K."/>
            <person name="Hillier L.W."/>
            <person name="McPherson J.D."/>
            <person name="Marra M.A."/>
            <person name="Mardis E.R."/>
            <person name="Fulton L.A."/>
            <person name="Chinwalla A.T."/>
            <person name="Pepin K.H."/>
            <person name="Gish W.R."/>
            <person name="Chissoe S.L."/>
            <person name="Wendl M.C."/>
            <person name="Delehaunty K.D."/>
            <person name="Miner T.L."/>
            <person name="Delehaunty A."/>
            <person name="Kramer J.B."/>
            <person name="Cook L.L."/>
            <person name="Fulton R.S."/>
            <person name="Johnson D.L."/>
            <person name="Minx P.J."/>
            <person name="Clifton S.W."/>
            <person name="Hawkins T."/>
            <person name="Branscomb E."/>
            <person name="Predki P."/>
            <person name="Richardson P."/>
            <person name="Wenning S."/>
            <person name="Slezak T."/>
            <person name="Doggett N."/>
            <person name="Cheng J.F."/>
            <person name="Olsen A."/>
            <person name="Lucas S."/>
            <person name="Elkin C."/>
            <person name="Uberbacher E."/>
            <person name="Frazier M."/>
            <person name="Gibbs R.A."/>
            <person name="Muzny D.M."/>
            <person name="Scherer S.E."/>
            <person name="Bouck J.B."/>
            <person name="Sodergren E.J."/>
            <person name="Worley K.C."/>
            <person name="Rives C.M."/>
            <person name="Gorrell J.H."/>
            <person name="Metzker M.L."/>
            <person name="Naylor S.L."/>
            <person name="Kucherlapati R.S."/>
            <person name="Nelson D.L."/>
            <person name="Weinstock G.M."/>
            <person name="Sakaki Y."/>
            <person name="Fujiyama A."/>
            <person name="Hattori M."/>
            <person name="Yada T."/>
            <person name="Toyoda A."/>
            <person name="Itoh T."/>
            <person name="Kawagoe C."/>
            <person name="Watanabe H."/>
            <person name="Totoki Y."/>
            <person name="Taylor T."/>
            <person name="Weissenbach J."/>
            <person name="Heilig R."/>
            <person name="Saurin W."/>
            <person name="Artiguenave F."/>
            <person name="Brottier P."/>
            <person name="Bruls T."/>
            <person name="Pelletier E."/>
            <person name="Robert C."/>
            <person name="Wincker P."/>
            <person name="Smith D.R."/>
            <person name="Doucette-Stamm L."/>
            <person name="Rubenfield M."/>
            <person name="Weinstock K."/>
            <person name="Lee H.M."/>
            <person name="Dubois J."/>
            <person name="Rosenthal A."/>
            <person name="Platzer M."/>
            <person name="Nyakatura G."/>
            <person name="Taudien S."/>
            <person name="Rump A."/>
            <person name="Yang H."/>
            <person name="Yu J."/>
            <person name="Wang J."/>
            <person name="Huang G."/>
            <person name="Gu J."/>
            <person name="Hood L."/>
            <person name="Rowen L."/>
            <person name="Madan A."/>
            <person name="Qin S."/>
            <person name="Davis R.W."/>
            <person name="Federspiel N.A."/>
            <person name="Abola A.P."/>
            <person name="Proctor M.J."/>
            <person name="Myers R.M."/>
            <person name="Schmutz J."/>
            <person name="Dickson M."/>
            <person name="Grimwood J."/>
            <person name="Cox D.R."/>
            <person name="Olson M.V."/>
            <person name="Kaul R."/>
            <person name="Raymond C."/>
            <person name="Shimizu N."/>
            <person name="Kawasaki K."/>
            <person name="Minoshima S."/>
            <person name="Evans G.A."/>
            <person name="Athanasiou M."/>
            <person name="Schultz R."/>
            <person name="Roe B.A."/>
            <person name="Chen F."/>
            <person name="Pan H."/>
            <person name="Ramser J."/>
            <person name="Lehrach H."/>
            <person name="Reinhardt R."/>
            <person name="McCombie W.R."/>
            <person name="de la Bastide M."/>
            <person name="Dedhia N."/>
            <person name="Blocker H."/>
            <person name="Hornischer K."/>
            <person name="Nordsiek G."/>
            <person name="Agarwala R."/>
            <person name="Aravind L."/>
            <person name="Bailey J.A."/>
            <person name="Bateman A."/>
            <person name="Batzoglou S."/>
            <person name="Birney E."/>
            <person name="Bork P."/>
            <person name="Brown D.G."/>
            <person name="Burge C.B."/>
            <person name="Cerutti L."/>
            <person name="Chen H.C."/>
            <person name="Church D."/>
            <person name="Clamp M."/>
            <person name="Copley R.R."/>
            <person name="Doerks T."/>
            <person name="Eddy S.R."/>
            <person name="Eichler E.E."/>
            <person name="Furey T.S."/>
            <person name="Galagan J."/>
            <person name="Gilbert J.G."/>
            <person name="Harmon C."/>
            <person name="Hayashizaki Y."/>
            <person name="Haussler D."/>
            <person name="Hermjakob H."/>
            <person name="Hokamp K."/>
            <person name="Jang W."/>
            <person name="Johnson L.S."/>
            <person name="Jones T.A."/>
            <person name="Kasif S."/>
            <person name="Kaspryzk A."/>
            <person name="Kennedy S."/>
            <person name="Kent W.J."/>
            <person name="Kitts P."/>
            <person name="Koonin E.V."/>
            <person name="Korf I."/>
            <person name="Kulp D."/>
            <person name="Lancet D."/>
            <person name="Lowe T.M."/>
            <person name="McLysaght A."/>
            <person name="Mikkelsen T."/>
            <person name="Moran J.V."/>
            <person name="Mulder N."/>
            <person name="Pollara V.J."/>
            <person name="Ponting C.P."/>
            <person name="Schuler G."/>
            <person name="Schultz J."/>
            <person name="Slater G."/>
            <person name="Smit A.F."/>
            <person name="Stupka E."/>
            <person name="Szustakowski J."/>
            <person name="Thierry-Mieg D."/>
            <person name="Thierry-Mieg J."/>
            <person name="Wagner L."/>
            <person name="Wallis J."/>
            <person name="Wheeler R."/>
            <person name="Williams A."/>
            <person name="Wolf Y.I."/>
            <person name="Wolfe K.H."/>
            <person name="Yang S.P."/>
            <person name="Yeh R.F."/>
            <person name="Collins F."/>
            <person name="Guyer M.S."/>
            <person name="Peterson J."/>
            <person name="Felsenfeld A."/>
            <person name="Wetterstrand K.A."/>
            <person name="Patrinos A."/>
            <person name="Morgan M.J."/>
            <person name="de Jong P."/>
            <person name="Catanese J.J."/>
            <person name="Osoegawa K."/>
            <person name="Shizuya H."/>
            <person name="Choi S."/>
            <person name="Chen Y.J."/>
        </authorList>
    </citation>
    <scope>NUCLEOTIDE SEQUENCE [LARGE SCALE GENOMIC DNA]</scope>
</reference>
<dbReference type="GO" id="GO:0005654">
    <property type="term" value="C:nucleoplasm"/>
    <property type="evidence" value="ECO:0000314"/>
    <property type="project" value="HPA"/>
</dbReference>
<dbReference type="SMR" id="E9PQ55"/>
<protein>
    <submittedName>
        <fullName evidence="2">MYC target 1</fullName>
    </submittedName>
</protein>
<dbReference type="Ensembl" id="ENST00000529453.1">
    <property type="protein sequence ID" value="ENSP00000432612.1"/>
    <property type="gene ID" value="ENSG00000120279.7"/>
</dbReference>
<dbReference type="UCSC" id="uc063sja.1">
    <property type="organism name" value="human"/>
</dbReference>